<comment type="caution">
    <text evidence="4">The sequence shown here is derived from an EMBL/GenBank/DDBJ whole genome shotgun (WGS) entry which is preliminary data.</text>
</comment>
<dbReference type="SUPFAM" id="SSF52172">
    <property type="entry name" value="CheY-like"/>
    <property type="match status" value="1"/>
</dbReference>
<dbReference type="PANTHER" id="PTHR43719">
    <property type="entry name" value="TWO-COMPONENT HISTIDINE KINASE"/>
    <property type="match status" value="1"/>
</dbReference>
<keyword evidence="5" id="KW-1185">Reference proteome</keyword>
<dbReference type="PANTHER" id="PTHR43719:SF35">
    <property type="entry name" value="HISTIDINE KINASE 2"/>
    <property type="match status" value="1"/>
</dbReference>
<reference evidence="4 5" key="1">
    <citation type="submission" date="2020-06" db="EMBL/GenBank/DDBJ databases">
        <title>Transcriptomic and genomic resources for Thalictrum thalictroides and T. hernandezii: Facilitating candidate gene discovery in an emerging model plant lineage.</title>
        <authorList>
            <person name="Arias T."/>
            <person name="Riano-Pachon D.M."/>
            <person name="Di Stilio V.S."/>
        </authorList>
    </citation>
    <scope>NUCLEOTIDE SEQUENCE [LARGE SCALE GENOMIC DNA]</scope>
    <source>
        <strain evidence="5">cv. WT478/WT964</strain>
        <tissue evidence="4">Leaves</tissue>
    </source>
</reference>
<dbReference type="EC" id="2.7.13.3" evidence="2"/>
<protein>
    <recommendedName>
        <fullName evidence="2">histidine kinase</fullName>
        <ecNumber evidence="2">2.7.13.3</ecNumber>
    </recommendedName>
</protein>
<keyword evidence="3" id="KW-0597">Phosphoprotein</keyword>
<sequence length="99" mass="11355">MCLQQVFGEKNQVKPPFLLQSLLNGNIVNRRVADGPLINYGAKVTCVERGKTAIKMLQLPPQFDACFMDLQMPEMEPSTVYMLFKLKFMSLRSYKCLTF</sequence>
<organism evidence="4 5">
    <name type="scientific">Thalictrum thalictroides</name>
    <name type="common">Rue-anemone</name>
    <name type="synonym">Anemone thalictroides</name>
    <dbReference type="NCBI Taxonomy" id="46969"/>
    <lineage>
        <taxon>Eukaryota</taxon>
        <taxon>Viridiplantae</taxon>
        <taxon>Streptophyta</taxon>
        <taxon>Embryophyta</taxon>
        <taxon>Tracheophyta</taxon>
        <taxon>Spermatophyta</taxon>
        <taxon>Magnoliopsida</taxon>
        <taxon>Ranunculales</taxon>
        <taxon>Ranunculaceae</taxon>
        <taxon>Thalictroideae</taxon>
        <taxon>Thalictrum</taxon>
    </lineage>
</organism>
<keyword evidence="4" id="KW-0808">Transferase</keyword>
<gene>
    <name evidence="4" type="ORF">FRX31_022119</name>
</gene>
<dbReference type="InterPro" id="IPR050956">
    <property type="entry name" value="2C_system_His_kinase"/>
</dbReference>
<proteinExistence type="predicted"/>
<dbReference type="GO" id="GO:0005634">
    <property type="term" value="C:nucleus"/>
    <property type="evidence" value="ECO:0007669"/>
    <property type="project" value="TreeGrafter"/>
</dbReference>
<dbReference type="OrthoDB" id="303614at2759"/>
<dbReference type="Proteomes" id="UP000554482">
    <property type="component" value="Unassembled WGS sequence"/>
</dbReference>
<name>A0A7J6VT92_THATH</name>
<dbReference type="EMBL" id="JABWDY010026938">
    <property type="protein sequence ID" value="KAF5188296.1"/>
    <property type="molecule type" value="Genomic_DNA"/>
</dbReference>
<dbReference type="GO" id="GO:0004673">
    <property type="term" value="F:protein histidine kinase activity"/>
    <property type="evidence" value="ECO:0007669"/>
    <property type="project" value="UniProtKB-EC"/>
</dbReference>
<dbReference type="Gene3D" id="3.40.50.2300">
    <property type="match status" value="1"/>
</dbReference>
<evidence type="ECO:0000256" key="1">
    <source>
        <dbReference type="ARBA" id="ARBA00000085"/>
    </source>
</evidence>
<comment type="catalytic activity">
    <reaction evidence="1">
        <text>ATP + protein L-histidine = ADP + protein N-phospho-L-histidine.</text>
        <dbReference type="EC" id="2.7.13.3"/>
    </reaction>
</comment>
<evidence type="ECO:0000313" key="4">
    <source>
        <dbReference type="EMBL" id="KAF5188296.1"/>
    </source>
</evidence>
<dbReference type="InterPro" id="IPR011006">
    <property type="entry name" value="CheY-like_superfamily"/>
</dbReference>
<keyword evidence="4" id="KW-0418">Kinase</keyword>
<dbReference type="AlphaFoldDB" id="A0A7J6VT92"/>
<evidence type="ECO:0000256" key="2">
    <source>
        <dbReference type="ARBA" id="ARBA00012438"/>
    </source>
</evidence>
<evidence type="ECO:0000256" key="3">
    <source>
        <dbReference type="ARBA" id="ARBA00022553"/>
    </source>
</evidence>
<accession>A0A7J6VT92</accession>
<evidence type="ECO:0000313" key="5">
    <source>
        <dbReference type="Proteomes" id="UP000554482"/>
    </source>
</evidence>